<keyword evidence="4" id="KW-1185">Reference proteome</keyword>
<evidence type="ECO:0000256" key="1">
    <source>
        <dbReference type="ARBA" id="ARBA00023125"/>
    </source>
</evidence>
<dbReference type="EMBL" id="AZCX01000002">
    <property type="protein sequence ID" value="KRK48838.1"/>
    <property type="molecule type" value="Genomic_DNA"/>
</dbReference>
<evidence type="ECO:0000313" key="4">
    <source>
        <dbReference type="Proteomes" id="UP000050911"/>
    </source>
</evidence>
<proteinExistence type="predicted"/>
<dbReference type="GO" id="GO:0003677">
    <property type="term" value="F:DNA binding"/>
    <property type="evidence" value="ECO:0007669"/>
    <property type="project" value="UniProtKB-KW"/>
</dbReference>
<dbReference type="STRING" id="1302272.FC96_GL001159"/>
<dbReference type="Gene3D" id="1.10.10.60">
    <property type="entry name" value="Homeodomain-like"/>
    <property type="match status" value="1"/>
</dbReference>
<dbReference type="InterPro" id="IPR036271">
    <property type="entry name" value="Tet_transcr_reg_TetR-rel_C_sf"/>
</dbReference>
<evidence type="ECO:0000259" key="2">
    <source>
        <dbReference type="Pfam" id="PF00440"/>
    </source>
</evidence>
<dbReference type="Pfam" id="PF00440">
    <property type="entry name" value="TetR_N"/>
    <property type="match status" value="1"/>
</dbReference>
<dbReference type="InterPro" id="IPR009057">
    <property type="entry name" value="Homeodomain-like_sf"/>
</dbReference>
<feature type="domain" description="HTH tetR-type" evidence="2">
    <location>
        <begin position="17"/>
        <end position="55"/>
    </location>
</feature>
<gene>
    <name evidence="3" type="ORF">FC96_GL001159</name>
</gene>
<dbReference type="SUPFAM" id="SSF46689">
    <property type="entry name" value="Homeodomain-like"/>
    <property type="match status" value="1"/>
</dbReference>
<evidence type="ECO:0000313" key="3">
    <source>
        <dbReference type="EMBL" id="KRK48838.1"/>
    </source>
</evidence>
<comment type="caution">
    <text evidence="3">The sequence shown here is derived from an EMBL/GenBank/DDBJ whole genome shotgun (WGS) entry which is preliminary data.</text>
</comment>
<dbReference type="InterPro" id="IPR001647">
    <property type="entry name" value="HTH_TetR"/>
</dbReference>
<name>A0A0R1HQX4_9LACO</name>
<dbReference type="AlphaFoldDB" id="A0A0R1HQX4"/>
<protein>
    <recommendedName>
        <fullName evidence="2">HTH tetR-type domain-containing protein</fullName>
    </recommendedName>
</protein>
<dbReference type="SUPFAM" id="SSF48498">
    <property type="entry name" value="Tetracyclin repressor-like, C-terminal domain"/>
    <property type="match status" value="1"/>
</dbReference>
<sequence>MTNRAPRKTNQELLHDIYSATHELLKTEGYPAITFSRVAKMAHTGRPVLYRRWNSPFSMVVAAEEYMNNESDDYYESVDYSGHTLRENLIATISHFNGSPEYIKAFLIELGKGSADVMTFMADMQKQNIRIMDRIFAQAQVTGEIQRSTTEYVKLLPFNLLMHQVMMTQDGLDDRFVAEMIDTVVLPAIMAQQPA</sequence>
<organism evidence="3 4">
    <name type="scientific">Secundilactobacillus kimchicus JCM 15530</name>
    <dbReference type="NCBI Taxonomy" id="1302272"/>
    <lineage>
        <taxon>Bacteria</taxon>
        <taxon>Bacillati</taxon>
        <taxon>Bacillota</taxon>
        <taxon>Bacilli</taxon>
        <taxon>Lactobacillales</taxon>
        <taxon>Lactobacillaceae</taxon>
        <taxon>Secundilactobacillus</taxon>
    </lineage>
</organism>
<reference evidence="3 4" key="1">
    <citation type="journal article" date="2015" name="Genome Announc.">
        <title>Expanding the biotechnology potential of lactobacilli through comparative genomics of 213 strains and associated genera.</title>
        <authorList>
            <person name="Sun Z."/>
            <person name="Harris H.M."/>
            <person name="McCann A."/>
            <person name="Guo C."/>
            <person name="Argimon S."/>
            <person name="Zhang W."/>
            <person name="Yang X."/>
            <person name="Jeffery I.B."/>
            <person name="Cooney J.C."/>
            <person name="Kagawa T.F."/>
            <person name="Liu W."/>
            <person name="Song Y."/>
            <person name="Salvetti E."/>
            <person name="Wrobel A."/>
            <person name="Rasinkangas P."/>
            <person name="Parkhill J."/>
            <person name="Rea M.C."/>
            <person name="O'Sullivan O."/>
            <person name="Ritari J."/>
            <person name="Douillard F.P."/>
            <person name="Paul Ross R."/>
            <person name="Yang R."/>
            <person name="Briner A.E."/>
            <person name="Felis G.E."/>
            <person name="de Vos W.M."/>
            <person name="Barrangou R."/>
            <person name="Klaenhammer T.R."/>
            <person name="Caufield P.W."/>
            <person name="Cui Y."/>
            <person name="Zhang H."/>
            <person name="O'Toole P.W."/>
        </authorList>
    </citation>
    <scope>NUCLEOTIDE SEQUENCE [LARGE SCALE GENOMIC DNA]</scope>
    <source>
        <strain evidence="3 4">JCM 15530</strain>
    </source>
</reference>
<dbReference type="OrthoDB" id="9796019at2"/>
<accession>A0A0R1HQX4</accession>
<dbReference type="RefSeq" id="WP_056942032.1">
    <property type="nucleotide sequence ID" value="NZ_AZCX01000002.1"/>
</dbReference>
<keyword evidence="1" id="KW-0238">DNA-binding</keyword>
<dbReference type="Proteomes" id="UP000050911">
    <property type="component" value="Unassembled WGS sequence"/>
</dbReference>
<dbReference type="Gene3D" id="1.10.357.10">
    <property type="entry name" value="Tetracycline Repressor, domain 2"/>
    <property type="match status" value="1"/>
</dbReference>
<dbReference type="PATRIC" id="fig|1302272.5.peg.1167"/>